<feature type="compositionally biased region" description="Basic residues" evidence="1">
    <location>
        <begin position="1"/>
        <end position="11"/>
    </location>
</feature>
<feature type="domain" description="SCD" evidence="2">
    <location>
        <begin position="366"/>
        <end position="458"/>
    </location>
</feature>
<dbReference type="InterPro" id="IPR013721">
    <property type="entry name" value="STAG"/>
</dbReference>
<dbReference type="Gene3D" id="1.25.10.10">
    <property type="entry name" value="Leucine-rich Repeat Variant"/>
    <property type="match status" value="1"/>
</dbReference>
<dbReference type="Pfam" id="PF21581">
    <property type="entry name" value="SCD"/>
    <property type="match status" value="1"/>
</dbReference>
<dbReference type="GO" id="GO:0008278">
    <property type="term" value="C:cohesin complex"/>
    <property type="evidence" value="ECO:0007669"/>
    <property type="project" value="TreeGrafter"/>
</dbReference>
<dbReference type="EMBL" id="CCBQ010000047">
    <property type="protein sequence ID" value="CDO96600.1"/>
    <property type="molecule type" value="Genomic_DNA"/>
</dbReference>
<dbReference type="InterPro" id="IPR020839">
    <property type="entry name" value="SCD"/>
</dbReference>
<dbReference type="PROSITE" id="PS51425">
    <property type="entry name" value="SCD"/>
    <property type="match status" value="1"/>
</dbReference>
<gene>
    <name evidence="3" type="ORF">KLDO_g4795</name>
</gene>
<feature type="compositionally biased region" description="Basic residues" evidence="1">
    <location>
        <begin position="81"/>
        <end position="102"/>
    </location>
</feature>
<dbReference type="InterPro" id="IPR048610">
    <property type="entry name" value="SCC3_C"/>
</dbReference>
<feature type="region of interest" description="Disordered" evidence="1">
    <location>
        <begin position="1"/>
        <end position="119"/>
    </location>
</feature>
<feature type="compositionally biased region" description="Polar residues" evidence="1">
    <location>
        <begin position="107"/>
        <end position="116"/>
    </location>
</feature>
<dbReference type="GO" id="GO:0000785">
    <property type="term" value="C:chromatin"/>
    <property type="evidence" value="ECO:0007669"/>
    <property type="project" value="TreeGrafter"/>
</dbReference>
<sequence>MTVRRSNRIRSTKLSYNEDSEDESESESEVEHQTMKSVVTDGITHAKDSNQQGDAEDLLSDSSSSEEEDAANDDDYVAPGSKKRARSNVRLAANKKKSKPTRTSRSQQTNKNSSVSSRKENEAFLLLEKEFKPTDLFEILSSFNDFSFEELASDWLDSYSENRNIALSNLLNFLLDCAGCFTHIGEHDVANNNSSNETIGEIQIMFQEQKKHEFHLLLSSTQKKPKFGRLPGNFNSFMAALIELAIEKEMIYLENENEESNEVVIETNPLIVDLLTWIPSMSVSKIRSLRYVSSAALFSIQNTLSEASVTLEDDVLFKLRKQLTLESKRKKPKVKAIETLKSSISDAEATKTVIENTMDNIIKLCFVHRFKDVDENIRCMAISHLSDWIKNNPEYFFKVTFLKYFGWLLSDSHNSVRLQVVTSLHELIKFSNKRNKNTVDNAALRQFFERFKDRMLEIASRDVDLQVRLTSVQVLSSINAYGYLDDSEVVDIVSLIYYDHEVKVSASSKDVRFLNEVAKFATTIIDEKTRDLIENNEGIEISISTVTKEQLFRVGVLMRLLHNSLLRHMNSAENEEERVRYSKNKIKLLQQAANFLSPKFHSSSAAISKLLYEDINYENVLQHNGDGLSQDLLDVHLFLPNTDNNVVFYTTVLVGLCTGGMCYNKGQNRHAVTQMILPELNNLFDKMILDSDLIYTQLLSLIQLFNMEEWSSISSKDIIFKINTTVIKKFESSPAVLDDSNAVTEAYKKLIPYLMSLHISEISGSWKSCMVNILLSLSSFLECFDIQSEDSIATLYLQFFNKLTILGREFPIEISDSLLNDITKRFLRQLSDFITRTDSESLSLLNFKIFTSIVSWNLETWSGIIKNSHEQTTVSHSALHQVRTVIVELMKLSVEIDLNSKSSGMNKYHLLNLILSPLLDSIIAFKIFELNHAENLDWARAFKQDGSIDYDELLPSICHRVFLYLESCLGKSLEVNLDRESDEDVNFNDASVVRSTDSPEKDLCIFTLKLKGLMKLGLMNLSRLEDRIKLNEQKLGLLFSTVVNETIFSDELKNTKYRSQTPTAAEKASTQNYEEPLEPIEEFTQGEIVSSPQQPDDPIVSSPI</sequence>
<evidence type="ECO:0000313" key="4">
    <source>
        <dbReference type="Proteomes" id="UP000031516"/>
    </source>
</evidence>
<dbReference type="GO" id="GO:0003682">
    <property type="term" value="F:chromatin binding"/>
    <property type="evidence" value="ECO:0007669"/>
    <property type="project" value="TreeGrafter"/>
</dbReference>
<dbReference type="Pfam" id="PF21767">
    <property type="entry name" value="SCC3_C"/>
    <property type="match status" value="1"/>
</dbReference>
<comment type="caution">
    <text evidence="3">The sequence shown here is derived from an EMBL/GenBank/DDBJ whole genome shotgun (WGS) entry which is preliminary data.</text>
</comment>
<feature type="compositionally biased region" description="Acidic residues" evidence="1">
    <location>
        <begin position="54"/>
        <end position="76"/>
    </location>
</feature>
<feature type="compositionally biased region" description="Acidic residues" evidence="1">
    <location>
        <begin position="18"/>
        <end position="28"/>
    </location>
</feature>
<dbReference type="GO" id="GO:0005634">
    <property type="term" value="C:nucleus"/>
    <property type="evidence" value="ECO:0007669"/>
    <property type="project" value="TreeGrafter"/>
</dbReference>
<dbReference type="AlphaFoldDB" id="A0A0A8LDZ7"/>
<organism evidence="3 4">
    <name type="scientific">Kluyveromyces dobzhanskii CBS 2104</name>
    <dbReference type="NCBI Taxonomy" id="1427455"/>
    <lineage>
        <taxon>Eukaryota</taxon>
        <taxon>Fungi</taxon>
        <taxon>Dikarya</taxon>
        <taxon>Ascomycota</taxon>
        <taxon>Saccharomycotina</taxon>
        <taxon>Saccharomycetes</taxon>
        <taxon>Saccharomycetales</taxon>
        <taxon>Saccharomycetaceae</taxon>
        <taxon>Kluyveromyces</taxon>
    </lineage>
</organism>
<evidence type="ECO:0000256" key="1">
    <source>
        <dbReference type="SAM" id="MobiDB-lite"/>
    </source>
</evidence>
<dbReference type="InterPro" id="IPR039662">
    <property type="entry name" value="Cohesin_Scc3/SA"/>
</dbReference>
<accession>A0A0A8LDZ7</accession>
<reference evidence="3 4" key="1">
    <citation type="submission" date="2014-03" db="EMBL/GenBank/DDBJ databases">
        <title>The genome of Kluyveromyces dobzhanskii.</title>
        <authorList>
            <person name="Nystedt B."/>
            <person name="Astrom S."/>
        </authorList>
    </citation>
    <scope>NUCLEOTIDE SEQUENCE [LARGE SCALE GENOMIC DNA]</scope>
    <source>
        <strain evidence="3 4">CBS 2104</strain>
    </source>
</reference>
<dbReference type="PANTHER" id="PTHR11199">
    <property type="entry name" value="STROMAL ANTIGEN"/>
    <property type="match status" value="1"/>
</dbReference>
<proteinExistence type="predicted"/>
<dbReference type="PANTHER" id="PTHR11199:SF0">
    <property type="entry name" value="LD34181P-RELATED"/>
    <property type="match status" value="1"/>
</dbReference>
<feature type="compositionally biased region" description="Polar residues" evidence="1">
    <location>
        <begin position="1059"/>
        <end position="1073"/>
    </location>
</feature>
<dbReference type="InterPro" id="IPR016024">
    <property type="entry name" value="ARM-type_fold"/>
</dbReference>
<dbReference type="GO" id="GO:0007062">
    <property type="term" value="P:sister chromatid cohesion"/>
    <property type="evidence" value="ECO:0007669"/>
    <property type="project" value="UniProtKB-ARBA"/>
</dbReference>
<evidence type="ECO:0000259" key="2">
    <source>
        <dbReference type="PROSITE" id="PS51425"/>
    </source>
</evidence>
<dbReference type="InterPro" id="IPR011989">
    <property type="entry name" value="ARM-like"/>
</dbReference>
<dbReference type="Proteomes" id="UP000031516">
    <property type="component" value="Unassembled WGS sequence"/>
</dbReference>
<evidence type="ECO:0000313" key="3">
    <source>
        <dbReference type="EMBL" id="CDO96600.1"/>
    </source>
</evidence>
<name>A0A0A8LDZ7_9SACH</name>
<protein>
    <submittedName>
        <fullName evidence="3">WGS project CCBQ000000000 data, contig 00058</fullName>
    </submittedName>
</protein>
<dbReference type="Pfam" id="PF08514">
    <property type="entry name" value="STAG"/>
    <property type="match status" value="1"/>
</dbReference>
<keyword evidence="4" id="KW-1185">Reference proteome</keyword>
<feature type="region of interest" description="Disordered" evidence="1">
    <location>
        <begin position="1059"/>
        <end position="1104"/>
    </location>
</feature>
<dbReference type="OrthoDB" id="498590at2759"/>
<dbReference type="SUPFAM" id="SSF48371">
    <property type="entry name" value="ARM repeat"/>
    <property type="match status" value="1"/>
</dbReference>